<comment type="caution">
    <text evidence="2">The sequence shown here is derived from an EMBL/GenBank/DDBJ whole genome shotgun (WGS) entry which is preliminary data.</text>
</comment>
<evidence type="ECO:0000313" key="2">
    <source>
        <dbReference type="EMBL" id="GIH09792.1"/>
    </source>
</evidence>
<dbReference type="Proteomes" id="UP000612899">
    <property type="component" value="Unassembled WGS sequence"/>
</dbReference>
<accession>A0A8J3VKR4</accession>
<name>A0A8J3VKR4_9ACTN</name>
<reference evidence="2" key="1">
    <citation type="submission" date="2021-01" db="EMBL/GenBank/DDBJ databases">
        <title>Whole genome shotgun sequence of Rhizocola hellebori NBRC 109834.</title>
        <authorList>
            <person name="Komaki H."/>
            <person name="Tamura T."/>
        </authorList>
    </citation>
    <scope>NUCLEOTIDE SEQUENCE</scope>
    <source>
        <strain evidence="2">NBRC 109834</strain>
    </source>
</reference>
<organism evidence="2 3">
    <name type="scientific">Rhizocola hellebori</name>
    <dbReference type="NCBI Taxonomy" id="1392758"/>
    <lineage>
        <taxon>Bacteria</taxon>
        <taxon>Bacillati</taxon>
        <taxon>Actinomycetota</taxon>
        <taxon>Actinomycetes</taxon>
        <taxon>Micromonosporales</taxon>
        <taxon>Micromonosporaceae</taxon>
        <taxon>Rhizocola</taxon>
    </lineage>
</organism>
<evidence type="ECO:0000259" key="1">
    <source>
        <dbReference type="Pfam" id="PF26607"/>
    </source>
</evidence>
<protein>
    <submittedName>
        <fullName evidence="2">Carbohydrate-binding protein</fullName>
    </submittedName>
</protein>
<dbReference type="Pfam" id="PF26607">
    <property type="entry name" value="DUF8189"/>
    <property type="match status" value="1"/>
</dbReference>
<keyword evidence="3" id="KW-1185">Reference proteome</keyword>
<dbReference type="AlphaFoldDB" id="A0A8J3VKR4"/>
<gene>
    <name evidence="2" type="ORF">Rhe02_78590</name>
</gene>
<feature type="domain" description="PLL-like beta propeller" evidence="1">
    <location>
        <begin position="24"/>
        <end position="248"/>
    </location>
</feature>
<sequence length="364" mass="40733">MMAFGSPAYAAAPPPSNARVAAAATFGLESLGGDWANQKTTVIARSGRIDAFLIGRNYQLYHYWQNPGEPFYMEALGGFFQLNSVAAVTSEPGRRDVFIVGRDSQMYHYWQVDVEGFFRSESLGGDWPAGMIEAVSWGPGRFDVFTLGRNNHIYHYWYPHLTPTGAVFGLESLGNYGPSSPILAATTSYGRLDLFVTIGSSVMHFFQNAGQSFYYEYLPMSWWERPGFLDAVSSAPGRLDLFVSTTDTRNLGGLVLHFWQDPGTGWFGKEGIATWTRSNGYATTSPITTVSWGRPRVDFFTKQDVSSDPYNAPMYHAWHEDHPWDIENLGGFWPGHMSAVSWGPRRLDLFTIGGNAQFYHQWQG</sequence>
<dbReference type="EMBL" id="BONY01000076">
    <property type="protein sequence ID" value="GIH09792.1"/>
    <property type="molecule type" value="Genomic_DNA"/>
</dbReference>
<dbReference type="Gene3D" id="2.120.10.70">
    <property type="entry name" value="Fucose-specific lectin"/>
    <property type="match status" value="1"/>
</dbReference>
<dbReference type="SUPFAM" id="SSF89372">
    <property type="entry name" value="Fucose-specific lectin"/>
    <property type="match status" value="2"/>
</dbReference>
<proteinExistence type="predicted"/>
<evidence type="ECO:0000313" key="3">
    <source>
        <dbReference type="Proteomes" id="UP000612899"/>
    </source>
</evidence>
<dbReference type="InterPro" id="IPR058502">
    <property type="entry name" value="PLL-like_beta-prop"/>
</dbReference>